<comment type="caution">
    <text evidence="3">The sequence shown here is derived from an EMBL/GenBank/DDBJ whole genome shotgun (WGS) entry which is preliminary data.</text>
</comment>
<dbReference type="SMART" id="SM00422">
    <property type="entry name" value="HTH_MERR"/>
    <property type="match status" value="1"/>
</dbReference>
<dbReference type="CDD" id="cd00592">
    <property type="entry name" value="HTH_MerR-like"/>
    <property type="match status" value="1"/>
</dbReference>
<proteinExistence type="predicted"/>
<keyword evidence="1" id="KW-0238">DNA-binding</keyword>
<accession>A0ABW6TQ77</accession>
<sequence length="150" mass="16777">MGEGLKIGDAAVAVGVEAHVLRHWESVGLLHPARSPSGHRAYDEQTLDRARLIRTLQRTGLSLRRIRELGISGRDERLALIAAERAQLRRRIDLFEATDRFLAHILDCRHPILAECPDCSGFLARYGHERDRHEFADRAPLAAAGSLMQA</sequence>
<dbReference type="InterPro" id="IPR009061">
    <property type="entry name" value="DNA-bd_dom_put_sf"/>
</dbReference>
<dbReference type="PANTHER" id="PTHR30204:SF98">
    <property type="entry name" value="HTH-TYPE TRANSCRIPTIONAL REGULATOR ADHR"/>
    <property type="match status" value="1"/>
</dbReference>
<organism evidence="3 4">
    <name type="scientific">Nocardia elegans</name>
    <dbReference type="NCBI Taxonomy" id="300029"/>
    <lineage>
        <taxon>Bacteria</taxon>
        <taxon>Bacillati</taxon>
        <taxon>Actinomycetota</taxon>
        <taxon>Actinomycetes</taxon>
        <taxon>Mycobacteriales</taxon>
        <taxon>Nocardiaceae</taxon>
        <taxon>Nocardia</taxon>
    </lineage>
</organism>
<dbReference type="InterPro" id="IPR047057">
    <property type="entry name" value="MerR_fam"/>
</dbReference>
<dbReference type="PRINTS" id="PR00040">
    <property type="entry name" value="HTHMERR"/>
</dbReference>
<dbReference type="InterPro" id="IPR000551">
    <property type="entry name" value="MerR-type_HTH_dom"/>
</dbReference>
<evidence type="ECO:0000259" key="2">
    <source>
        <dbReference type="PROSITE" id="PS50937"/>
    </source>
</evidence>
<dbReference type="RefSeq" id="WP_195021927.1">
    <property type="nucleotide sequence ID" value="NZ_JADLPS010000001.1"/>
</dbReference>
<dbReference type="PANTHER" id="PTHR30204">
    <property type="entry name" value="REDOX-CYCLING DRUG-SENSING TRANSCRIPTIONAL ACTIVATOR SOXR"/>
    <property type="match status" value="1"/>
</dbReference>
<evidence type="ECO:0000313" key="4">
    <source>
        <dbReference type="Proteomes" id="UP001602089"/>
    </source>
</evidence>
<protein>
    <submittedName>
        <fullName evidence="3">MerR family transcriptional regulator</fullName>
    </submittedName>
</protein>
<gene>
    <name evidence="3" type="ORF">ACFYY5_32080</name>
</gene>
<dbReference type="Pfam" id="PF13411">
    <property type="entry name" value="MerR_1"/>
    <property type="match status" value="1"/>
</dbReference>
<reference evidence="3 4" key="1">
    <citation type="submission" date="2024-10" db="EMBL/GenBank/DDBJ databases">
        <title>The Natural Products Discovery Center: Release of the First 8490 Sequenced Strains for Exploring Actinobacteria Biosynthetic Diversity.</title>
        <authorList>
            <person name="Kalkreuter E."/>
            <person name="Kautsar S.A."/>
            <person name="Yang D."/>
            <person name="Bader C.D."/>
            <person name="Teijaro C.N."/>
            <person name="Fluegel L."/>
            <person name="Davis C.M."/>
            <person name="Simpson J.R."/>
            <person name="Lauterbach L."/>
            <person name="Steele A.D."/>
            <person name="Gui C."/>
            <person name="Meng S."/>
            <person name="Li G."/>
            <person name="Viehrig K."/>
            <person name="Ye F."/>
            <person name="Su P."/>
            <person name="Kiefer A.F."/>
            <person name="Nichols A."/>
            <person name="Cepeda A.J."/>
            <person name="Yan W."/>
            <person name="Fan B."/>
            <person name="Jiang Y."/>
            <person name="Adhikari A."/>
            <person name="Zheng C.-J."/>
            <person name="Schuster L."/>
            <person name="Cowan T.M."/>
            <person name="Smanski M.J."/>
            <person name="Chevrette M.G."/>
            <person name="De Carvalho L.P.S."/>
            <person name="Shen B."/>
        </authorList>
    </citation>
    <scope>NUCLEOTIDE SEQUENCE [LARGE SCALE GENOMIC DNA]</scope>
    <source>
        <strain evidence="3 4">NPDC001867</strain>
    </source>
</reference>
<dbReference type="SUPFAM" id="SSF46955">
    <property type="entry name" value="Putative DNA-binding domain"/>
    <property type="match status" value="1"/>
</dbReference>
<dbReference type="Proteomes" id="UP001602089">
    <property type="component" value="Unassembled WGS sequence"/>
</dbReference>
<dbReference type="EMBL" id="JBIATK010000015">
    <property type="protein sequence ID" value="MFF4027498.1"/>
    <property type="molecule type" value="Genomic_DNA"/>
</dbReference>
<name>A0ABW6TQ77_9NOCA</name>
<evidence type="ECO:0000256" key="1">
    <source>
        <dbReference type="ARBA" id="ARBA00023125"/>
    </source>
</evidence>
<dbReference type="PROSITE" id="PS50937">
    <property type="entry name" value="HTH_MERR_2"/>
    <property type="match status" value="1"/>
</dbReference>
<dbReference type="Gene3D" id="1.10.1660.10">
    <property type="match status" value="1"/>
</dbReference>
<feature type="domain" description="HTH merR-type" evidence="2">
    <location>
        <begin position="4"/>
        <end position="72"/>
    </location>
</feature>
<evidence type="ECO:0000313" key="3">
    <source>
        <dbReference type="EMBL" id="MFF4027498.1"/>
    </source>
</evidence>
<keyword evidence="4" id="KW-1185">Reference proteome</keyword>